<keyword evidence="3" id="KW-0230">DNA invertase</keyword>
<name>A0AAJ2BI77_9HYPH</name>
<dbReference type="GO" id="GO:0003677">
    <property type="term" value="F:DNA binding"/>
    <property type="evidence" value="ECO:0007669"/>
    <property type="project" value="UniProtKB-KW"/>
</dbReference>
<dbReference type="SMART" id="SM00857">
    <property type="entry name" value="Resolvase"/>
    <property type="match status" value="1"/>
</dbReference>
<dbReference type="FunFam" id="3.40.50.1390:FF:000001">
    <property type="entry name" value="DNA recombinase"/>
    <property type="match status" value="1"/>
</dbReference>
<keyword evidence="2" id="KW-0229">DNA integration</keyword>
<proteinExistence type="inferred from homology"/>
<keyword evidence="4" id="KW-0238">DNA-binding</keyword>
<dbReference type="AlphaFoldDB" id="A0AAJ2BI77"/>
<comment type="caution">
    <text evidence="9">The sequence shown here is derived from an EMBL/GenBank/DDBJ whole genome shotgun (WGS) entry which is preliminary data.</text>
</comment>
<dbReference type="InterPro" id="IPR006119">
    <property type="entry name" value="Resolv_N"/>
</dbReference>
<comment type="similarity">
    <text evidence="1">Belongs to the site-specific recombinase resolvase family.</text>
</comment>
<evidence type="ECO:0000256" key="5">
    <source>
        <dbReference type="ARBA" id="ARBA00023172"/>
    </source>
</evidence>
<dbReference type="GO" id="GO:0015074">
    <property type="term" value="P:DNA integration"/>
    <property type="evidence" value="ECO:0007669"/>
    <property type="project" value="UniProtKB-KW"/>
</dbReference>
<dbReference type="InterPro" id="IPR006118">
    <property type="entry name" value="Recombinase_CS"/>
</dbReference>
<evidence type="ECO:0000313" key="10">
    <source>
        <dbReference type="Proteomes" id="UP001255601"/>
    </source>
</evidence>
<reference evidence="9" key="1">
    <citation type="submission" date="2023-08" db="EMBL/GenBank/DDBJ databases">
        <title>Functional and genomic diversity of the sorghum phyllosphere microbiome.</title>
        <authorList>
            <person name="Shade A."/>
        </authorList>
    </citation>
    <scope>NUCLEOTIDE SEQUENCE</scope>
    <source>
        <strain evidence="9">SORGH_AS_0974</strain>
    </source>
</reference>
<dbReference type="SUPFAM" id="SSF46689">
    <property type="entry name" value="Homeodomain-like"/>
    <property type="match status" value="1"/>
</dbReference>
<evidence type="ECO:0000256" key="4">
    <source>
        <dbReference type="ARBA" id="ARBA00023125"/>
    </source>
</evidence>
<dbReference type="InterPro" id="IPR036162">
    <property type="entry name" value="Resolvase-like_N_sf"/>
</dbReference>
<organism evidence="9 10">
    <name type="scientific">Agrobacterium larrymoorei</name>
    <dbReference type="NCBI Taxonomy" id="160699"/>
    <lineage>
        <taxon>Bacteria</taxon>
        <taxon>Pseudomonadati</taxon>
        <taxon>Pseudomonadota</taxon>
        <taxon>Alphaproteobacteria</taxon>
        <taxon>Hyphomicrobiales</taxon>
        <taxon>Rhizobiaceae</taxon>
        <taxon>Rhizobium/Agrobacterium group</taxon>
        <taxon>Agrobacterium</taxon>
    </lineage>
</organism>
<evidence type="ECO:0000256" key="1">
    <source>
        <dbReference type="ARBA" id="ARBA00009913"/>
    </source>
</evidence>
<evidence type="ECO:0000256" key="2">
    <source>
        <dbReference type="ARBA" id="ARBA00022908"/>
    </source>
</evidence>
<dbReference type="PANTHER" id="PTHR30461:SF2">
    <property type="entry name" value="SERINE RECOMBINASE PINE-RELATED"/>
    <property type="match status" value="1"/>
</dbReference>
<dbReference type="InterPro" id="IPR050639">
    <property type="entry name" value="SSR_resolvase"/>
</dbReference>
<dbReference type="InterPro" id="IPR009057">
    <property type="entry name" value="Homeodomain-like_sf"/>
</dbReference>
<feature type="domain" description="Resolvase/invertase-type recombinase catalytic" evidence="8">
    <location>
        <begin position="21"/>
        <end position="155"/>
    </location>
</feature>
<evidence type="ECO:0000259" key="8">
    <source>
        <dbReference type="PROSITE" id="PS51736"/>
    </source>
</evidence>
<dbReference type="CDD" id="cd03768">
    <property type="entry name" value="SR_ResInv"/>
    <property type="match status" value="1"/>
</dbReference>
<evidence type="ECO:0000256" key="7">
    <source>
        <dbReference type="PROSITE-ProRule" id="PRU10137"/>
    </source>
</evidence>
<evidence type="ECO:0000256" key="6">
    <source>
        <dbReference type="PIRSR" id="PIRSR606118-50"/>
    </source>
</evidence>
<dbReference type="Proteomes" id="UP001255601">
    <property type="component" value="Unassembled WGS sequence"/>
</dbReference>
<dbReference type="PROSITE" id="PS00397">
    <property type="entry name" value="RECOMBINASES_1"/>
    <property type="match status" value="1"/>
</dbReference>
<dbReference type="Gene3D" id="1.10.10.60">
    <property type="entry name" value="Homeodomain-like"/>
    <property type="match status" value="1"/>
</dbReference>
<protein>
    <submittedName>
        <fullName evidence="9">DNA invertase Pin-like site-specific DNA recombinase</fullName>
    </submittedName>
</protein>
<dbReference type="Pfam" id="PF00239">
    <property type="entry name" value="Resolvase"/>
    <property type="match status" value="1"/>
</dbReference>
<dbReference type="PROSITE" id="PS00398">
    <property type="entry name" value="RECOMBINASES_2"/>
    <property type="match status" value="1"/>
</dbReference>
<evidence type="ECO:0000313" key="9">
    <source>
        <dbReference type="EMBL" id="MDR6104223.1"/>
    </source>
</evidence>
<evidence type="ECO:0000256" key="3">
    <source>
        <dbReference type="ARBA" id="ARBA00023100"/>
    </source>
</evidence>
<feature type="active site" description="O-(5'-phospho-DNA)-serine intermediate" evidence="6 7">
    <location>
        <position position="29"/>
    </location>
</feature>
<dbReference type="SUPFAM" id="SSF53041">
    <property type="entry name" value="Resolvase-like"/>
    <property type="match status" value="1"/>
</dbReference>
<dbReference type="EMBL" id="JAVIZC010000003">
    <property type="protein sequence ID" value="MDR6104223.1"/>
    <property type="molecule type" value="Genomic_DNA"/>
</dbReference>
<sequence length="204" mass="22598">MISVKSLSDTLEMEGFSGDMARIGYARVSTIDQHLDLQKNALHQAGCDRIFEDHGASGSDENRCGLSSMLKALRRGDILIVWRLDRLGRSIAHLISMVETLRRRGIGFISLTESIDTSSPGGKLIFHILAALAEFEKSLIRERTIAGIAAAKERGSIFGRRPTLTELQCQEIRLALNSGASMSDVARNYHVHPRTVRRGLDRLN</sequence>
<gene>
    <name evidence="9" type="ORF">QE369_004420</name>
</gene>
<dbReference type="PROSITE" id="PS51736">
    <property type="entry name" value="RECOMBINASES_3"/>
    <property type="match status" value="1"/>
</dbReference>
<dbReference type="GO" id="GO:0000150">
    <property type="term" value="F:DNA strand exchange activity"/>
    <property type="evidence" value="ECO:0007669"/>
    <property type="project" value="UniProtKB-KW"/>
</dbReference>
<accession>A0AAJ2BI77</accession>
<dbReference type="Gene3D" id="3.40.50.1390">
    <property type="entry name" value="Resolvase, N-terminal catalytic domain"/>
    <property type="match status" value="1"/>
</dbReference>
<dbReference type="PANTHER" id="PTHR30461">
    <property type="entry name" value="DNA-INVERTASE FROM LAMBDOID PROPHAGE"/>
    <property type="match status" value="1"/>
</dbReference>
<keyword evidence="5" id="KW-0233">DNA recombination</keyword>